<dbReference type="SUPFAM" id="SSF56219">
    <property type="entry name" value="DNase I-like"/>
    <property type="match status" value="1"/>
</dbReference>
<dbReference type="PANTHER" id="PTHR22748:SF6">
    <property type="entry name" value="DNA-(APURINIC OR APYRIMIDINIC SITE) ENDONUCLEASE"/>
    <property type="match status" value="1"/>
</dbReference>
<organism evidence="8">
    <name type="scientific">marine metagenome</name>
    <dbReference type="NCBI Taxonomy" id="408172"/>
    <lineage>
        <taxon>unclassified sequences</taxon>
        <taxon>metagenomes</taxon>
        <taxon>ecological metagenomes</taxon>
    </lineage>
</organism>
<evidence type="ECO:0000256" key="3">
    <source>
        <dbReference type="ARBA" id="ARBA00007092"/>
    </source>
</evidence>
<evidence type="ECO:0000256" key="2">
    <source>
        <dbReference type="ARBA" id="ARBA00001946"/>
    </source>
</evidence>
<dbReference type="NCBIfam" id="TIGR00195">
    <property type="entry name" value="exoDNase_III"/>
    <property type="match status" value="1"/>
</dbReference>
<comment type="cofactor">
    <cofactor evidence="2">
        <name>Mg(2+)</name>
        <dbReference type="ChEBI" id="CHEBI:18420"/>
    </cofactor>
</comment>
<dbReference type="PROSITE" id="PS00728">
    <property type="entry name" value="AP_NUCLEASE_F1_3"/>
    <property type="match status" value="1"/>
</dbReference>
<dbReference type="EMBL" id="UINC01003656">
    <property type="protein sequence ID" value="SVA08193.1"/>
    <property type="molecule type" value="Genomic_DNA"/>
</dbReference>
<evidence type="ECO:0000256" key="4">
    <source>
        <dbReference type="ARBA" id="ARBA00022723"/>
    </source>
</evidence>
<dbReference type="GO" id="GO:0003677">
    <property type="term" value="F:DNA binding"/>
    <property type="evidence" value="ECO:0007669"/>
    <property type="project" value="InterPro"/>
</dbReference>
<dbReference type="InterPro" id="IPR036691">
    <property type="entry name" value="Endo/exonu/phosph_ase_sf"/>
</dbReference>
<comment type="cofactor">
    <cofactor evidence="1">
        <name>Mn(2+)</name>
        <dbReference type="ChEBI" id="CHEBI:29035"/>
    </cofactor>
</comment>
<dbReference type="GO" id="GO:0006284">
    <property type="term" value="P:base-excision repair"/>
    <property type="evidence" value="ECO:0007669"/>
    <property type="project" value="TreeGrafter"/>
</dbReference>
<dbReference type="InterPro" id="IPR005135">
    <property type="entry name" value="Endo/exonuclease/phosphatase"/>
</dbReference>
<dbReference type="AlphaFoldDB" id="A0A381T3C9"/>
<evidence type="ECO:0000256" key="6">
    <source>
        <dbReference type="ARBA" id="ARBA00022842"/>
    </source>
</evidence>
<dbReference type="GO" id="GO:0003906">
    <property type="term" value="F:DNA-(apurinic or apyrimidinic site) endonuclease activity"/>
    <property type="evidence" value="ECO:0007669"/>
    <property type="project" value="TreeGrafter"/>
</dbReference>
<keyword evidence="5" id="KW-0378">Hydrolase</keyword>
<evidence type="ECO:0000259" key="7">
    <source>
        <dbReference type="Pfam" id="PF03372"/>
    </source>
</evidence>
<proteinExistence type="inferred from homology"/>
<dbReference type="NCBIfam" id="TIGR00633">
    <property type="entry name" value="xth"/>
    <property type="match status" value="1"/>
</dbReference>
<dbReference type="Pfam" id="PF03372">
    <property type="entry name" value="Exo_endo_phos"/>
    <property type="match status" value="1"/>
</dbReference>
<feature type="domain" description="Endonuclease/exonuclease/phosphatase" evidence="7">
    <location>
        <begin position="4"/>
        <end position="248"/>
    </location>
</feature>
<evidence type="ECO:0000313" key="8">
    <source>
        <dbReference type="EMBL" id="SVA08193.1"/>
    </source>
</evidence>
<evidence type="ECO:0000256" key="5">
    <source>
        <dbReference type="ARBA" id="ARBA00022801"/>
    </source>
</evidence>
<reference evidence="8" key="1">
    <citation type="submission" date="2018-05" db="EMBL/GenBank/DDBJ databases">
        <authorList>
            <person name="Lanie J.A."/>
            <person name="Ng W.-L."/>
            <person name="Kazmierczak K.M."/>
            <person name="Andrzejewski T.M."/>
            <person name="Davidsen T.M."/>
            <person name="Wayne K.J."/>
            <person name="Tettelin H."/>
            <person name="Glass J.I."/>
            <person name="Rusch D."/>
            <person name="Podicherti R."/>
            <person name="Tsui H.-C.T."/>
            <person name="Winkler M.E."/>
        </authorList>
    </citation>
    <scope>NUCLEOTIDE SEQUENCE</scope>
</reference>
<gene>
    <name evidence="8" type="ORF">METZ01_LOCUS61047</name>
</gene>
<name>A0A381T3C9_9ZZZZ</name>
<comment type="similarity">
    <text evidence="3">Belongs to the DNA repair enzymes AP/ExoA family.</text>
</comment>
<dbReference type="GO" id="GO:0008311">
    <property type="term" value="F:double-stranded DNA 3'-5' DNA exonuclease activity"/>
    <property type="evidence" value="ECO:0007669"/>
    <property type="project" value="TreeGrafter"/>
</dbReference>
<dbReference type="PROSITE" id="PS51435">
    <property type="entry name" value="AP_NUCLEASE_F1_4"/>
    <property type="match status" value="1"/>
</dbReference>
<sequence length="262" mass="29998">MRIVSWNVNGLRACVKKGFLEFLETSDADVVALQEVRAFPHQLEAAVREPKGWYTYFAPAQRPGYAGVGIYSRQPASEVIDSLHIPRFDEEGRFLAARFGRLFVVSVYFPKGSGKDRDNSRVPYKLDFYQSVFEAVQTLRRRGPVFVVGDYNTAHAEIDLARPRGNRKASGFLLEERAEIDRWLDAGWVDVFRRQHPDEPDHYTWWRQWGNARQDNVGWRIDYILASPGGAKRVDATFIWPQVTGSDHCPVGVNLTHSSREP</sequence>
<keyword evidence="4" id="KW-0479">Metal-binding</keyword>
<keyword evidence="6" id="KW-0460">Magnesium</keyword>
<accession>A0A381T3C9</accession>
<evidence type="ECO:0000256" key="1">
    <source>
        <dbReference type="ARBA" id="ARBA00001936"/>
    </source>
</evidence>
<dbReference type="Gene3D" id="3.60.10.10">
    <property type="entry name" value="Endonuclease/exonuclease/phosphatase"/>
    <property type="match status" value="1"/>
</dbReference>
<dbReference type="PANTHER" id="PTHR22748">
    <property type="entry name" value="AP ENDONUCLEASE"/>
    <property type="match status" value="1"/>
</dbReference>
<protein>
    <recommendedName>
        <fullName evidence="7">Endonuclease/exonuclease/phosphatase domain-containing protein</fullName>
    </recommendedName>
</protein>
<dbReference type="GO" id="GO:0046872">
    <property type="term" value="F:metal ion binding"/>
    <property type="evidence" value="ECO:0007669"/>
    <property type="project" value="UniProtKB-KW"/>
</dbReference>
<dbReference type="InterPro" id="IPR020848">
    <property type="entry name" value="AP_endonuclease_F1_CS"/>
</dbReference>
<dbReference type="GO" id="GO:0008081">
    <property type="term" value="F:phosphoric diester hydrolase activity"/>
    <property type="evidence" value="ECO:0007669"/>
    <property type="project" value="TreeGrafter"/>
</dbReference>
<dbReference type="InterPro" id="IPR004808">
    <property type="entry name" value="AP_endonuc_1"/>
</dbReference>